<evidence type="ECO:0000313" key="2">
    <source>
        <dbReference type="EMBL" id="BBG31036.1"/>
    </source>
</evidence>
<gene>
    <name evidence="2" type="ORF">ZBT109_2304</name>
</gene>
<sequence>MLAIRMAACCSGSDLLTAVHIISIVRSVDAFAFGRGRLVIVVVDGFLEAFNSITKVTAQIAQFASTEDQQDDQQQNQPMARTTQSHHVRHLQKW</sequence>
<organism evidence="2 3">
    <name type="scientific">Zymobacter palmae</name>
    <dbReference type="NCBI Taxonomy" id="33074"/>
    <lineage>
        <taxon>Bacteria</taxon>
        <taxon>Pseudomonadati</taxon>
        <taxon>Pseudomonadota</taxon>
        <taxon>Gammaproteobacteria</taxon>
        <taxon>Oceanospirillales</taxon>
        <taxon>Halomonadaceae</taxon>
        <taxon>Zymobacter group</taxon>
        <taxon>Zymobacter</taxon>
    </lineage>
</organism>
<keyword evidence="3" id="KW-1185">Reference proteome</keyword>
<evidence type="ECO:0000256" key="1">
    <source>
        <dbReference type="SAM" id="MobiDB-lite"/>
    </source>
</evidence>
<dbReference type="EMBL" id="AP018933">
    <property type="protein sequence ID" value="BBG31036.1"/>
    <property type="molecule type" value="Genomic_DNA"/>
</dbReference>
<protein>
    <submittedName>
        <fullName evidence="2">Predicted ATPase</fullName>
    </submittedName>
</protein>
<evidence type="ECO:0000313" key="3">
    <source>
        <dbReference type="Proteomes" id="UP000267342"/>
    </source>
</evidence>
<proteinExistence type="predicted"/>
<reference evidence="2 3" key="1">
    <citation type="submission" date="2018-09" db="EMBL/GenBank/DDBJ databases">
        <title>Zymobacter palmae IAM14233 (=T109) whole genome analysis.</title>
        <authorList>
            <person name="Yanase H."/>
        </authorList>
    </citation>
    <scope>NUCLEOTIDE SEQUENCE [LARGE SCALE GENOMIC DNA]</scope>
    <source>
        <strain evidence="2 3">IAM14233</strain>
    </source>
</reference>
<dbReference type="KEGG" id="zpl:ZBT109_2304"/>
<name>A0A348HHD4_9GAMM</name>
<feature type="compositionally biased region" description="Basic residues" evidence="1">
    <location>
        <begin position="84"/>
        <end position="94"/>
    </location>
</feature>
<dbReference type="AlphaFoldDB" id="A0A348HHD4"/>
<accession>A0A348HHD4</accession>
<dbReference type="Proteomes" id="UP000267342">
    <property type="component" value="Chromosome"/>
</dbReference>
<feature type="region of interest" description="Disordered" evidence="1">
    <location>
        <begin position="67"/>
        <end position="94"/>
    </location>
</feature>